<organism evidence="2 3">
    <name type="scientific">Proteus phage Vb_PmiP-P59</name>
    <dbReference type="NCBI Taxonomy" id="2754975"/>
    <lineage>
        <taxon>Viruses</taxon>
        <taxon>Duplodnaviria</taxon>
        <taxon>Heunggongvirae</taxon>
        <taxon>Uroviricota</taxon>
        <taxon>Caudoviricetes</taxon>
        <taxon>Grimontviridae</taxon>
        <taxon>Privateervirus</taxon>
        <taxon>Privateervirus P59</taxon>
    </lineage>
</organism>
<keyword evidence="1" id="KW-0472">Membrane</keyword>
<dbReference type="EMBL" id="MT664722">
    <property type="protein sequence ID" value="QMV48296.1"/>
    <property type="molecule type" value="Genomic_DNA"/>
</dbReference>
<reference evidence="2 3" key="1">
    <citation type="submission" date="2020-06" db="EMBL/GenBank/DDBJ databases">
        <title>Isolation and characterization of P59,a proteus mirabilis phage with C3 morphology.</title>
        <authorList>
            <person name="Li S."/>
        </authorList>
    </citation>
    <scope>NUCLEOTIDE SEQUENCE [LARGE SCALE GENOMIC DNA]</scope>
</reference>
<evidence type="ECO:0000313" key="2">
    <source>
        <dbReference type="EMBL" id="QMV48296.1"/>
    </source>
</evidence>
<proteinExistence type="predicted"/>
<dbReference type="KEGG" id="vg:77948523"/>
<sequence>MGSRLNVAHFEVINMFKVFLAVLITAIQSYNLGRYTQIGDNEAILFYIFMTTVTIGWTVSVAQPFIKK</sequence>
<evidence type="ECO:0000256" key="1">
    <source>
        <dbReference type="SAM" id="Phobius"/>
    </source>
</evidence>
<keyword evidence="1" id="KW-1133">Transmembrane helix</keyword>
<accession>A0A7G5CG94</accession>
<dbReference type="RefSeq" id="YP_010672253.1">
    <property type="nucleotide sequence ID" value="NC_070975.1"/>
</dbReference>
<keyword evidence="1" id="KW-0812">Transmembrane</keyword>
<protein>
    <submittedName>
        <fullName evidence="2">Uncharacterized protein</fullName>
    </submittedName>
</protein>
<evidence type="ECO:0000313" key="3">
    <source>
        <dbReference type="Proteomes" id="UP000515562"/>
    </source>
</evidence>
<dbReference type="GeneID" id="77948523"/>
<feature type="transmembrane region" description="Helical" evidence="1">
    <location>
        <begin position="12"/>
        <end position="32"/>
    </location>
</feature>
<name>A0A7G5CG94_9CAUD</name>
<keyword evidence="3" id="KW-1185">Reference proteome</keyword>
<feature type="transmembrane region" description="Helical" evidence="1">
    <location>
        <begin position="44"/>
        <end position="66"/>
    </location>
</feature>
<dbReference type="Proteomes" id="UP000515562">
    <property type="component" value="Segment"/>
</dbReference>